<dbReference type="EMBL" id="NXLQ01000001">
    <property type="protein sequence ID" value="RDU67533.1"/>
    <property type="molecule type" value="Genomic_DNA"/>
</dbReference>
<dbReference type="GO" id="GO:0007165">
    <property type="term" value="P:signal transduction"/>
    <property type="evidence" value="ECO:0007669"/>
    <property type="project" value="UniProtKB-KW"/>
</dbReference>
<dbReference type="Proteomes" id="UP000256379">
    <property type="component" value="Unassembled WGS sequence"/>
</dbReference>
<dbReference type="GO" id="GO:0016020">
    <property type="term" value="C:membrane"/>
    <property type="evidence" value="ECO:0007669"/>
    <property type="project" value="InterPro"/>
</dbReference>
<dbReference type="SUPFAM" id="SSF58104">
    <property type="entry name" value="Methyl-accepting chemotaxis protein (MCP) signaling domain"/>
    <property type="match status" value="1"/>
</dbReference>
<keyword evidence="4" id="KW-1133">Transmembrane helix</keyword>
<keyword evidence="8" id="KW-1185">Reference proteome</keyword>
<comment type="similarity">
    <text evidence="2">Belongs to the methyl-accepting chemotaxis (MCP) protein family.</text>
</comment>
<dbReference type="Gene3D" id="1.10.287.950">
    <property type="entry name" value="Methyl-accepting chemotaxis protein"/>
    <property type="match status" value="1"/>
</dbReference>
<dbReference type="Gene3D" id="3.30.450.290">
    <property type="match status" value="1"/>
</dbReference>
<dbReference type="AlphaFoldDB" id="A0A3D8IQZ5"/>
<dbReference type="SMART" id="SM00304">
    <property type="entry name" value="HAMP"/>
    <property type="match status" value="2"/>
</dbReference>
<feature type="domain" description="Methyl-accepting transducer" evidence="5">
    <location>
        <begin position="256"/>
        <end position="509"/>
    </location>
</feature>
<organism evidence="7 8">
    <name type="scientific">Helicobacter didelphidarum</name>
    <dbReference type="NCBI Taxonomy" id="2040648"/>
    <lineage>
        <taxon>Bacteria</taxon>
        <taxon>Pseudomonadati</taxon>
        <taxon>Campylobacterota</taxon>
        <taxon>Epsilonproteobacteria</taxon>
        <taxon>Campylobacterales</taxon>
        <taxon>Helicobacteraceae</taxon>
        <taxon>Helicobacter</taxon>
    </lineage>
</organism>
<protein>
    <submittedName>
        <fullName evidence="7">Methyl-accepting chemotaxis protein</fullName>
    </submittedName>
</protein>
<evidence type="ECO:0000259" key="5">
    <source>
        <dbReference type="PROSITE" id="PS50111"/>
    </source>
</evidence>
<sequence>MLKTFRAKVLFTLLLFIAIGCGGLYIIISNGYKNMAAREGEDVAKMLGASIFQTIRMSMNFGDREIMDASMEEARQIQGIKDATIFRSDIVNEIYSPTEKQTQREDIGKIFKSKEQSLLPDKSIDGFILHKPLIANESCLQCHANANNGDVLGVLELKLSMSNIYEQIDETQNYLLFTMIGAGILAIVGLYFFFDRELVKPLNRLKDMARDLTEGGSGDLTKRISIKSHDEVGVASSYVNRFIETIQNTISLSKGVSEENTRTCLQLSQISTTLSKNSDEQFSAVDKVNQLTQNIDNQIIVVETTTSQTLNDIVETENTLEDFVKNLQDSIALITESAEQQEQVVHYVQDLTEHANNIRAILALIHDISEQTNVLALNASIEAARAGEHGRSFAIVADHVKQLAQRTQKSLGEIESNIGLVSQSISDVQQTITDVTTRMHKITDNTTPLITHANSTKDKLQVTKDNSLKLKDISSTIAYHIRELNEMMETIIHFSSSTQDVGHNVQVVINDMTKKAQSLEKSISKFKT</sequence>
<dbReference type="Pfam" id="PF00015">
    <property type="entry name" value="MCPsignal"/>
    <property type="match status" value="1"/>
</dbReference>
<proteinExistence type="inferred from homology"/>
<accession>A0A3D8IQZ5</accession>
<reference evidence="7 8" key="1">
    <citation type="submission" date="2018-04" db="EMBL/GenBank/DDBJ databases">
        <title>Novel Campyloabacter and Helicobacter Species and Strains.</title>
        <authorList>
            <person name="Mannion A.J."/>
            <person name="Shen Z."/>
            <person name="Fox J.G."/>
        </authorList>
    </citation>
    <scope>NUCLEOTIDE SEQUENCE [LARGE SCALE GENOMIC DNA]</scope>
    <source>
        <strain evidence="7 8">MIT 17-337</strain>
    </source>
</reference>
<gene>
    <name evidence="7" type="ORF">CQA53_00495</name>
</gene>
<dbReference type="Pfam" id="PF00672">
    <property type="entry name" value="HAMP"/>
    <property type="match status" value="1"/>
</dbReference>
<dbReference type="PANTHER" id="PTHR32089:SF112">
    <property type="entry name" value="LYSOZYME-LIKE PROTEIN-RELATED"/>
    <property type="match status" value="1"/>
</dbReference>
<evidence type="ECO:0000313" key="7">
    <source>
        <dbReference type="EMBL" id="RDU67533.1"/>
    </source>
</evidence>
<evidence type="ECO:0000259" key="6">
    <source>
        <dbReference type="PROSITE" id="PS50885"/>
    </source>
</evidence>
<keyword evidence="1 3" id="KW-0807">Transducer</keyword>
<evidence type="ECO:0000256" key="3">
    <source>
        <dbReference type="PROSITE-ProRule" id="PRU00284"/>
    </source>
</evidence>
<feature type="transmembrane region" description="Helical" evidence="4">
    <location>
        <begin position="9"/>
        <end position="28"/>
    </location>
</feature>
<keyword evidence="4" id="KW-0472">Membrane</keyword>
<dbReference type="PROSITE" id="PS50111">
    <property type="entry name" value="CHEMOTAXIS_TRANSDUC_2"/>
    <property type="match status" value="1"/>
</dbReference>
<dbReference type="PROSITE" id="PS50885">
    <property type="entry name" value="HAMP"/>
    <property type="match status" value="1"/>
</dbReference>
<dbReference type="CDD" id="cd06225">
    <property type="entry name" value="HAMP"/>
    <property type="match status" value="1"/>
</dbReference>
<comment type="caution">
    <text evidence="7">The sequence shown here is derived from an EMBL/GenBank/DDBJ whole genome shotgun (WGS) entry which is preliminary data.</text>
</comment>
<dbReference type="OrthoDB" id="9776024at2"/>
<name>A0A3D8IQZ5_9HELI</name>
<evidence type="ECO:0000313" key="8">
    <source>
        <dbReference type="Proteomes" id="UP000256379"/>
    </source>
</evidence>
<dbReference type="SMART" id="SM00283">
    <property type="entry name" value="MA"/>
    <property type="match status" value="1"/>
</dbReference>
<feature type="transmembrane region" description="Helical" evidence="4">
    <location>
        <begin position="174"/>
        <end position="194"/>
    </location>
</feature>
<evidence type="ECO:0000256" key="4">
    <source>
        <dbReference type="SAM" id="Phobius"/>
    </source>
</evidence>
<keyword evidence="4" id="KW-0812">Transmembrane</keyword>
<feature type="domain" description="HAMP" evidence="6">
    <location>
        <begin position="196"/>
        <end position="251"/>
    </location>
</feature>
<dbReference type="InterPro" id="IPR003660">
    <property type="entry name" value="HAMP_dom"/>
</dbReference>
<dbReference type="RefSeq" id="WP_115542061.1">
    <property type="nucleotide sequence ID" value="NZ_NXLQ01000001.1"/>
</dbReference>
<dbReference type="PANTHER" id="PTHR32089">
    <property type="entry name" value="METHYL-ACCEPTING CHEMOTAXIS PROTEIN MCPB"/>
    <property type="match status" value="1"/>
</dbReference>
<dbReference type="InterPro" id="IPR004089">
    <property type="entry name" value="MCPsignal_dom"/>
</dbReference>
<dbReference type="PROSITE" id="PS51257">
    <property type="entry name" value="PROKAR_LIPOPROTEIN"/>
    <property type="match status" value="1"/>
</dbReference>
<evidence type="ECO:0000256" key="2">
    <source>
        <dbReference type="ARBA" id="ARBA00029447"/>
    </source>
</evidence>
<evidence type="ECO:0000256" key="1">
    <source>
        <dbReference type="ARBA" id="ARBA00023224"/>
    </source>
</evidence>